<dbReference type="Gene3D" id="2.60.270.50">
    <property type="match status" value="2"/>
</dbReference>
<accession>A0A563DUQ8</accession>
<evidence type="ECO:0000256" key="2">
    <source>
        <dbReference type="ARBA" id="ARBA00022737"/>
    </source>
</evidence>
<dbReference type="InterPro" id="IPR001064">
    <property type="entry name" value="Beta/gamma_crystallin"/>
</dbReference>
<comment type="caution">
    <text evidence="4">The sequence shown here is derived from an EMBL/GenBank/DDBJ whole genome shotgun (WGS) entry which is preliminary data.</text>
</comment>
<dbReference type="RefSeq" id="WP_146320310.1">
    <property type="nucleotide sequence ID" value="NZ_VCQV01000042.1"/>
</dbReference>
<dbReference type="Proteomes" id="UP000320244">
    <property type="component" value="Unassembled WGS sequence"/>
</dbReference>
<gene>
    <name evidence="4" type="ORF">FGL98_21330</name>
</gene>
<dbReference type="SUPFAM" id="SSF49695">
    <property type="entry name" value="gamma-Crystallin-like"/>
    <property type="match status" value="1"/>
</dbReference>
<organism evidence="4 5">
    <name type="scientific">Leekyejoonella antrihumi</name>
    <dbReference type="NCBI Taxonomy" id="1660198"/>
    <lineage>
        <taxon>Bacteria</taxon>
        <taxon>Bacillati</taxon>
        <taxon>Actinomycetota</taxon>
        <taxon>Actinomycetes</taxon>
        <taxon>Micrococcales</taxon>
        <taxon>Dermacoccaceae</taxon>
        <taxon>Leekyejoonella</taxon>
    </lineage>
</organism>
<evidence type="ECO:0000313" key="4">
    <source>
        <dbReference type="EMBL" id="TWP33424.1"/>
    </source>
</evidence>
<dbReference type="Gene3D" id="2.60.20.10">
    <property type="entry name" value="Crystallins"/>
    <property type="match status" value="2"/>
</dbReference>
<dbReference type="Pfam" id="PF00030">
    <property type="entry name" value="Crystall"/>
    <property type="match status" value="1"/>
</dbReference>
<feature type="domain" description="Beta/gamma crystallin 'Greek key'" evidence="3">
    <location>
        <begin position="241"/>
        <end position="284"/>
    </location>
</feature>
<dbReference type="PANTHER" id="PTHR40388:SF1">
    <property type="entry name" value="BRYOPORIN"/>
    <property type="match status" value="1"/>
</dbReference>
<dbReference type="InterPro" id="IPR050677">
    <property type="entry name" value="Actinoporin_PFT"/>
</dbReference>
<evidence type="ECO:0000259" key="3">
    <source>
        <dbReference type="PROSITE" id="PS50915"/>
    </source>
</evidence>
<proteinExistence type="inferred from homology"/>
<feature type="domain" description="Beta/gamma crystallin 'Greek key'" evidence="3">
    <location>
        <begin position="345"/>
        <end position="388"/>
    </location>
</feature>
<comment type="similarity">
    <text evidence="1">Belongs to the beta/gamma-crystallin family.</text>
</comment>
<name>A0A563DUQ8_9MICO</name>
<dbReference type="EMBL" id="VCQV01000042">
    <property type="protein sequence ID" value="TWP33424.1"/>
    <property type="molecule type" value="Genomic_DNA"/>
</dbReference>
<evidence type="ECO:0000313" key="5">
    <source>
        <dbReference type="Proteomes" id="UP000320244"/>
    </source>
</evidence>
<evidence type="ECO:0000256" key="1">
    <source>
        <dbReference type="ARBA" id="ARBA00009646"/>
    </source>
</evidence>
<dbReference type="AlphaFoldDB" id="A0A563DUQ8"/>
<keyword evidence="5" id="KW-1185">Reference proteome</keyword>
<reference evidence="4 5" key="2">
    <citation type="submission" date="2019-08" db="EMBL/GenBank/DDBJ databases">
        <title>Jejuicoccus antrihumi gen. nov., sp. nov., a new member of the family Dermacoccaceae isolated from a cave.</title>
        <authorList>
            <person name="Schumann P."/>
            <person name="Kim I.S."/>
        </authorList>
    </citation>
    <scope>NUCLEOTIDE SEQUENCE [LARGE SCALE GENOMIC DNA]</scope>
    <source>
        <strain evidence="4 5">C5-26</strain>
    </source>
</reference>
<dbReference type="SMART" id="SM00247">
    <property type="entry name" value="XTALbg"/>
    <property type="match status" value="2"/>
</dbReference>
<dbReference type="OrthoDB" id="3872072at2"/>
<sequence>MAARSTTVELQNSTADVLTLGDNSLAHGEWTTRPPATVAAQATVTWESESNGFMTGTEGHLTYHIGSGGDDVNINWDNPFSGTNSYQASANPPFGASFTGGSGNNATVTMVLTGNGTPGGPPSGAARSTDSTLLNATGLPLARTGIELDHGIWVTTPPISIGAGQTGGWRTESSGFLTGTEGRATYQGGSVTATVHWDNPYVGSNSADGTASGGDSRLFELAGSGDNSTSDFALWRSAAPPEIILFEHANFHGRHKHLCADEPDLAAPEDNTFNDIVSSIVVVSGVWEVFADIDYGRPYVRVGTPVRLGPGIYPNLDPVGITNDDLSSLRLTSNSPTVSAAPILGHAVLFKAVDFQGEHKHVFNDEPDLAAADDNTFNDTVSSLAIVSGQWQLYRDINAQTPMGASLLPGLYPDLGALGAGGALSSLQVCSTAAVATVNQYAGHLIVFEHNFRGRHWHLFTSTALADLGASNLVSSAVVFAGNWTMGSPDQTRTFGPGLYPFSPQTFFLDNDTLADASLIGCAISATSTQPETTTLAMTNGSVVNTWSISENAHLLAADRGFAAAGRTDLSDANRMNGNEQIKLSAGLHTLHNELSVISPLFGLPVIVREDVTVDVQAYQAPAIDAFYATPGYITTCMGQASIQVTWSVRHATALTVARAGTPIGSRSGSYDSAWSDSLSDPVPQRAQTSYRLTATSPGGSATADVAVGFGPPPGAVHIYRLYNETTEARTVQLIGYPAENVLQTMPLGPSASLNVTIPNCQETTVAVFDAVTDTYTLQSPVLTGSDQGAIVGPIGVS</sequence>
<protein>
    <recommendedName>
        <fullName evidence="3">Beta/gamma crystallin 'Greek key' domain-containing protein</fullName>
    </recommendedName>
</protein>
<dbReference type="InterPro" id="IPR011024">
    <property type="entry name" value="G_crystallin-like"/>
</dbReference>
<keyword evidence="2" id="KW-0677">Repeat</keyword>
<reference evidence="4 5" key="1">
    <citation type="submission" date="2019-05" db="EMBL/GenBank/DDBJ databases">
        <authorList>
            <person name="Lee S.D."/>
        </authorList>
    </citation>
    <scope>NUCLEOTIDE SEQUENCE [LARGE SCALE GENOMIC DNA]</scope>
    <source>
        <strain evidence="4 5">C5-26</strain>
    </source>
</reference>
<dbReference type="PANTHER" id="PTHR40388">
    <property type="entry name" value="BRYOPORIN"/>
    <property type="match status" value="1"/>
</dbReference>
<dbReference type="PROSITE" id="PS50915">
    <property type="entry name" value="CRYSTALLIN_BETA_GAMMA"/>
    <property type="match status" value="2"/>
</dbReference>